<dbReference type="AlphaFoldDB" id="A0A8S9LSR1"/>
<feature type="domain" description="START" evidence="1">
    <location>
        <begin position="155"/>
        <end position="236"/>
    </location>
</feature>
<accession>A0A8S9LSR1</accession>
<dbReference type="Pfam" id="PF01852">
    <property type="entry name" value="START"/>
    <property type="match status" value="1"/>
</dbReference>
<reference evidence="2" key="1">
    <citation type="submission" date="2019-12" db="EMBL/GenBank/DDBJ databases">
        <title>Genome sequencing and annotation of Brassica cretica.</title>
        <authorList>
            <person name="Studholme D.J."/>
            <person name="Sarris P.F."/>
        </authorList>
    </citation>
    <scope>NUCLEOTIDE SEQUENCE</scope>
    <source>
        <strain evidence="2">PFS-102/07</strain>
        <tissue evidence="2">Leaf</tissue>
    </source>
</reference>
<evidence type="ECO:0000259" key="1">
    <source>
        <dbReference type="PROSITE" id="PS50848"/>
    </source>
</evidence>
<dbReference type="GO" id="GO:0008289">
    <property type="term" value="F:lipid binding"/>
    <property type="evidence" value="ECO:0007669"/>
    <property type="project" value="InterPro"/>
</dbReference>
<dbReference type="SUPFAM" id="SSF55961">
    <property type="entry name" value="Bet v1-like"/>
    <property type="match status" value="1"/>
</dbReference>
<dbReference type="PANTHER" id="PTHR45950">
    <property type="entry name" value="HOMEOBOX-LEUCINE ZIPPER PROTEIN ATHB-14"/>
    <property type="match status" value="1"/>
</dbReference>
<organism evidence="2">
    <name type="scientific">Brassica cretica</name>
    <name type="common">Mustard</name>
    <dbReference type="NCBI Taxonomy" id="69181"/>
    <lineage>
        <taxon>Eukaryota</taxon>
        <taxon>Viridiplantae</taxon>
        <taxon>Streptophyta</taxon>
        <taxon>Embryophyta</taxon>
        <taxon>Tracheophyta</taxon>
        <taxon>Spermatophyta</taxon>
        <taxon>Magnoliopsida</taxon>
        <taxon>eudicotyledons</taxon>
        <taxon>Gunneridae</taxon>
        <taxon>Pentapetalae</taxon>
        <taxon>rosids</taxon>
        <taxon>malvids</taxon>
        <taxon>Brassicales</taxon>
        <taxon>Brassicaceae</taxon>
        <taxon>Brassiceae</taxon>
        <taxon>Brassica</taxon>
    </lineage>
</organism>
<dbReference type="InterPro" id="IPR044830">
    <property type="entry name" value="HD-Zip_III"/>
</dbReference>
<name>A0A8S9LSR1_BRACR</name>
<evidence type="ECO:0000313" key="2">
    <source>
        <dbReference type="EMBL" id="KAF2610654.1"/>
    </source>
</evidence>
<dbReference type="PANTHER" id="PTHR45950:SF12">
    <property type="entry name" value="HOMEOBOX DOMAIN-CONTAINING PROTEIN"/>
    <property type="match status" value="1"/>
</dbReference>
<protein>
    <recommendedName>
        <fullName evidence="1">START domain-containing protein</fullName>
    </recommendedName>
</protein>
<dbReference type="InterPro" id="IPR002913">
    <property type="entry name" value="START_lipid-bd_dom"/>
</dbReference>
<dbReference type="EMBL" id="QGKY02000089">
    <property type="protein sequence ID" value="KAF2610654.1"/>
    <property type="molecule type" value="Genomic_DNA"/>
</dbReference>
<dbReference type="GO" id="GO:0003700">
    <property type="term" value="F:DNA-binding transcription factor activity"/>
    <property type="evidence" value="ECO:0007669"/>
    <property type="project" value="InterPro"/>
</dbReference>
<proteinExistence type="predicted"/>
<sequence length="557" mass="60940">MHGFVSYRRFGRARSLRSDRTERTIGRYVATELGSSSVAAGRVLGRYNAIRLGLRLMTAALVEGIKPFVVRLGIKVLMTSFPARPLRSSFYAEVIRRVAADGILYGLCKLAGFLKTLEYWQRDKFSDFVSMFFILCLEMLETSALGLGQDLGAGPNATSAAQFAKAEMLPSGYLIRPCDGGCSIIHIVDHINFEGWSVQDVLRPLYESSKVVAQRMTIAALRYVRQVAHETNGEVVYGLGRQPAVLRTFSQRLSRGFNDAVNGFNDDGWSIMHCNGAEDITVAVNSTKHLNSFSDPLSFLGGVLCAKASMLLHNVCPAVLIRFLREHRSEWADFNVDAYSAATLKAGAFAYSRMRPTTFTGSQIIMPLGNTIEKEEMLEVVRLEGHSLVPEDSFLTRDVHLLQICTGIDEDAVGACSELVFAPVNEMFPDDAPLVPSGFRVIPVDAKTVGDAQDLLTANHQTLDLTSSQDVGSTPETGSNPSTRCILTIAFQFPFENNLQENVANMACQYVRSVISSVQRVAVALSPSVLIPIPGSKLSPGSPEAVSLAIWICQSYK</sequence>
<gene>
    <name evidence="2" type="ORF">F2Q70_00012171</name>
</gene>
<dbReference type="PROSITE" id="PS50848">
    <property type="entry name" value="START"/>
    <property type="match status" value="1"/>
</dbReference>
<comment type="caution">
    <text evidence="2">The sequence shown here is derived from an EMBL/GenBank/DDBJ whole genome shotgun (WGS) entry which is preliminary data.</text>
</comment>